<feature type="domain" description="Glycogen debranching enzyme C-terminal" evidence="1">
    <location>
        <begin position="310"/>
        <end position="673"/>
    </location>
</feature>
<dbReference type="NCBIfam" id="TIGR01561">
    <property type="entry name" value="gde_arch"/>
    <property type="match status" value="1"/>
</dbReference>
<dbReference type="Gene3D" id="1.50.10.10">
    <property type="match status" value="1"/>
</dbReference>
<dbReference type="InterPro" id="IPR010401">
    <property type="entry name" value="AGL/Gdb1"/>
</dbReference>
<sequence>MSPDRRQQHQDTPPPLHTPILPQVVDFGREICGDLWLSERREWLVTNGIGGFASGTVAGSLTRRYHGLLLAALKPPLGRTLLVSKLEETVEYQEKIVQLSTNHWHSGTVSPAGFVFLERFRLEGTTPVWTFAIGNALVEKRIWMEKGENTTYVKYSFTRGSLPIRLNLRAFINHRDYHGITLDTLPEFSTTPIPHGLQILPAEGSPFILSASGGSVEAVHMWYHDYDLPLERERGLPDREHHLHIGTWILDLKPGEEIIWMASTRLKPSRPSASCFELRRRHEMALLHSEPTATQSHPSWPDWIQQLTLAADQFIASRFLTPHNTGHTVIAGYHWFGDWGRDTMISLPGLTLTTGRFDVARSILSTFAQYANQGMLPNRFPDAGEEPEYNTVDATLWYIEAVRQYVDATDDRAFLKTIFPVLIEMLAWYRKGTRFGIGMDPADHLLHAGEPGVQLTWMDAKIGDWVVTPRMGKPVEINALWYQAWLTLGQLARTMKEPHEEFLHIAKAVHTSFQRFWDERLHRCYDVLDGPHGHDPAPRPNQLFAVSLPNSPLTYKQQHAVVDYCARHLYTSYGLRSLGQEDPQYVGQYEGDIRQRDGAYHQGTVWGWLLGPFVLAHFRVYRNPEAARSYLASMAHHLNDYGLGTLGEIFDSQPPFAPRGCIAQAWTVAEILRAWHLIHPSTNKLRTEKPTPQK</sequence>
<dbReference type="InterPro" id="IPR006451">
    <property type="entry name" value="Glycogen_debranch_arc"/>
</dbReference>
<proteinExistence type="predicted"/>
<dbReference type="InterPro" id="IPR012341">
    <property type="entry name" value="6hp_glycosidase-like_sf"/>
</dbReference>
<dbReference type="InterPro" id="IPR032790">
    <property type="entry name" value="GDE_C"/>
</dbReference>
<dbReference type="PANTHER" id="PTHR10569:SF2">
    <property type="entry name" value="GLYCOGEN DEBRANCHING ENZYME"/>
    <property type="match status" value="1"/>
</dbReference>
<dbReference type="Proteomes" id="UP001302719">
    <property type="component" value="Chromosome"/>
</dbReference>
<dbReference type="InterPro" id="IPR008928">
    <property type="entry name" value="6-hairpin_glycosidase_sf"/>
</dbReference>
<gene>
    <name evidence="3" type="ORF">PP769_19045</name>
</gene>
<organism evidence="3 4">
    <name type="scientific">Candidatus Nitrospira allomarina</name>
    <dbReference type="NCBI Taxonomy" id="3020900"/>
    <lineage>
        <taxon>Bacteria</taxon>
        <taxon>Pseudomonadati</taxon>
        <taxon>Nitrospirota</taxon>
        <taxon>Nitrospiria</taxon>
        <taxon>Nitrospirales</taxon>
        <taxon>Nitrospiraceae</taxon>
        <taxon>Nitrospira</taxon>
    </lineage>
</organism>
<dbReference type="GO" id="GO:0004134">
    <property type="term" value="F:4-alpha-glucanotransferase activity"/>
    <property type="evidence" value="ECO:0007669"/>
    <property type="project" value="InterPro"/>
</dbReference>
<feature type="domain" description="Glycogen debranching enzyme bacterial and archaeal type N-terminal" evidence="2">
    <location>
        <begin position="41"/>
        <end position="258"/>
    </location>
</feature>
<dbReference type="KEGG" id="nall:PP769_19045"/>
<accession>A0AA96GAN2</accession>
<dbReference type="InterPro" id="IPR024742">
    <property type="entry name" value="Glycogen_debranch_N"/>
</dbReference>
<dbReference type="SUPFAM" id="SSF48208">
    <property type="entry name" value="Six-hairpin glycosidases"/>
    <property type="match status" value="1"/>
</dbReference>
<dbReference type="Pfam" id="PF12439">
    <property type="entry name" value="GDE_N"/>
    <property type="match status" value="1"/>
</dbReference>
<name>A0AA96GAN2_9BACT</name>
<dbReference type="AlphaFoldDB" id="A0AA96GAN2"/>
<dbReference type="PANTHER" id="PTHR10569">
    <property type="entry name" value="GLYCOGEN DEBRANCHING ENZYME"/>
    <property type="match status" value="1"/>
</dbReference>
<evidence type="ECO:0000313" key="3">
    <source>
        <dbReference type="EMBL" id="WNM58041.1"/>
    </source>
</evidence>
<dbReference type="Pfam" id="PF06202">
    <property type="entry name" value="GDE_C"/>
    <property type="match status" value="1"/>
</dbReference>
<dbReference type="GO" id="GO:0005980">
    <property type="term" value="P:glycogen catabolic process"/>
    <property type="evidence" value="ECO:0007669"/>
    <property type="project" value="InterPro"/>
</dbReference>
<dbReference type="EMBL" id="CP116967">
    <property type="protein sequence ID" value="WNM58041.1"/>
    <property type="molecule type" value="Genomic_DNA"/>
</dbReference>
<evidence type="ECO:0000313" key="4">
    <source>
        <dbReference type="Proteomes" id="UP001302719"/>
    </source>
</evidence>
<evidence type="ECO:0000259" key="1">
    <source>
        <dbReference type="Pfam" id="PF06202"/>
    </source>
</evidence>
<protein>
    <submittedName>
        <fullName evidence="3">Amylo-alpha-1,6-glucosidase</fullName>
    </submittedName>
</protein>
<keyword evidence="4" id="KW-1185">Reference proteome</keyword>
<evidence type="ECO:0000259" key="2">
    <source>
        <dbReference type="Pfam" id="PF12439"/>
    </source>
</evidence>
<reference evidence="3 4" key="1">
    <citation type="submission" date="2023-01" db="EMBL/GenBank/DDBJ databases">
        <title>Cultivation and genomic characterization of new, ubiquitous marine nitrite-oxidizing bacteria from the Nitrospirales.</title>
        <authorList>
            <person name="Mueller A.J."/>
            <person name="Daebeler A."/>
            <person name="Herbold C.W."/>
            <person name="Kirkegaard R.H."/>
            <person name="Daims H."/>
        </authorList>
    </citation>
    <scope>NUCLEOTIDE SEQUENCE [LARGE SCALE GENOMIC DNA]</scope>
    <source>
        <strain evidence="3 4">VA</strain>
    </source>
</reference>
<dbReference type="GO" id="GO:0004135">
    <property type="term" value="F:amylo-alpha-1,6-glucosidase activity"/>
    <property type="evidence" value="ECO:0007669"/>
    <property type="project" value="InterPro"/>
</dbReference>
<dbReference type="FunFam" id="1.50.10.10:FF:000073">
    <property type="entry name" value="Glycogen debranching enzyme, hypothetical (TreX-like)"/>
    <property type="match status" value="1"/>
</dbReference>
<dbReference type="RefSeq" id="WP_312643296.1">
    <property type="nucleotide sequence ID" value="NZ_CP116967.1"/>
</dbReference>